<organism evidence="1 2">
    <name type="scientific">Candidatus Liptonbacteria bacterium RIFCSPLOWO2_01_FULL_56_20</name>
    <dbReference type="NCBI Taxonomy" id="1798652"/>
    <lineage>
        <taxon>Bacteria</taxon>
        <taxon>Candidatus Liptoniibacteriota</taxon>
    </lineage>
</organism>
<evidence type="ECO:0008006" key="3">
    <source>
        <dbReference type="Google" id="ProtNLM"/>
    </source>
</evidence>
<dbReference type="PANTHER" id="PTHR28055:SF1">
    <property type="entry name" value="ALTERED INHERITANCE OF MITOCHONDRIA PROTEIN 41, MITOCHONDRIAL"/>
    <property type="match status" value="1"/>
</dbReference>
<dbReference type="Gene3D" id="1.10.10.410">
    <property type="match status" value="1"/>
</dbReference>
<dbReference type="InterPro" id="IPR003789">
    <property type="entry name" value="Asn/Gln_tRNA_amidoTrase-B-like"/>
</dbReference>
<comment type="caution">
    <text evidence="1">The sequence shown here is derived from an EMBL/GenBank/DDBJ whole genome shotgun (WGS) entry which is preliminary data.</text>
</comment>
<proteinExistence type="predicted"/>
<dbReference type="GO" id="GO:0016884">
    <property type="term" value="F:carbon-nitrogen ligase activity, with glutamine as amido-N-donor"/>
    <property type="evidence" value="ECO:0007669"/>
    <property type="project" value="InterPro"/>
</dbReference>
<protein>
    <recommendedName>
        <fullName evidence="3">Glutamyl-tRNA amidotransferase</fullName>
    </recommendedName>
</protein>
<dbReference type="AlphaFoldDB" id="A0A1G2CK60"/>
<sequence>MTLHEKIIDAAKDAQKAGDEGRLATLRLLLSELHNREIEKRTKGEPPALTDDDARAVFQKEAKKREEAIALFEKGGRQDLAEKEKKELDRIREYLPPPMSRGEIEAVVRGLKDEGLSDFQSLIKEAMKRLKGRASGQLVSDVVKEALR</sequence>
<dbReference type="PANTHER" id="PTHR28055">
    <property type="entry name" value="ALTERED INHERITANCE OF MITOCHONDRIA PROTEIN 41, MITOCHONDRIAL"/>
    <property type="match status" value="1"/>
</dbReference>
<evidence type="ECO:0000313" key="1">
    <source>
        <dbReference type="EMBL" id="OGZ01602.1"/>
    </source>
</evidence>
<dbReference type="STRING" id="1798652.A3A43_01700"/>
<reference evidence="1 2" key="1">
    <citation type="journal article" date="2016" name="Nat. Commun.">
        <title>Thousands of microbial genomes shed light on interconnected biogeochemical processes in an aquifer system.</title>
        <authorList>
            <person name="Anantharaman K."/>
            <person name="Brown C.T."/>
            <person name="Hug L.A."/>
            <person name="Sharon I."/>
            <person name="Castelle C.J."/>
            <person name="Probst A.J."/>
            <person name="Thomas B.C."/>
            <person name="Singh A."/>
            <person name="Wilkins M.J."/>
            <person name="Karaoz U."/>
            <person name="Brodie E.L."/>
            <person name="Williams K.H."/>
            <person name="Hubbard S.S."/>
            <person name="Banfield J.F."/>
        </authorList>
    </citation>
    <scope>NUCLEOTIDE SEQUENCE [LARGE SCALE GENOMIC DNA]</scope>
</reference>
<dbReference type="EMBL" id="MHLC01000007">
    <property type="protein sequence ID" value="OGZ01602.1"/>
    <property type="molecule type" value="Genomic_DNA"/>
</dbReference>
<dbReference type="Proteomes" id="UP000178495">
    <property type="component" value="Unassembled WGS sequence"/>
</dbReference>
<dbReference type="InterPro" id="IPR023168">
    <property type="entry name" value="GatB_Yqey_C_2"/>
</dbReference>
<accession>A0A1G2CK60</accession>
<name>A0A1G2CK60_9BACT</name>
<dbReference type="SUPFAM" id="SSF89095">
    <property type="entry name" value="GatB/YqeY motif"/>
    <property type="match status" value="1"/>
</dbReference>
<dbReference type="InterPro" id="IPR042184">
    <property type="entry name" value="YqeY/Aim41_N"/>
</dbReference>
<gene>
    <name evidence="1" type="ORF">A3A43_01700</name>
</gene>
<dbReference type="Pfam" id="PF09424">
    <property type="entry name" value="YqeY"/>
    <property type="match status" value="1"/>
</dbReference>
<evidence type="ECO:0000313" key="2">
    <source>
        <dbReference type="Proteomes" id="UP000178495"/>
    </source>
</evidence>
<dbReference type="Gene3D" id="1.10.1510.10">
    <property type="entry name" value="Uncharacterised protein YqeY/AIM41 PF09424, N-terminal domain"/>
    <property type="match status" value="1"/>
</dbReference>
<dbReference type="InterPro" id="IPR019004">
    <property type="entry name" value="YqeY/Aim41"/>
</dbReference>